<protein>
    <submittedName>
        <fullName evidence="3">Uncharacterized protein</fullName>
    </submittedName>
</protein>
<dbReference type="EMBL" id="CABHNI010000019">
    <property type="protein sequence ID" value="VUX02617.1"/>
    <property type="molecule type" value="Genomic_DNA"/>
</dbReference>
<evidence type="ECO:0000313" key="3">
    <source>
        <dbReference type="EMBL" id="VUX02617.1"/>
    </source>
</evidence>
<proteinExistence type="predicted"/>
<feature type="compositionally biased region" description="Polar residues" evidence="1">
    <location>
        <begin position="67"/>
        <end position="76"/>
    </location>
</feature>
<feature type="region of interest" description="Disordered" evidence="1">
    <location>
        <begin position="63"/>
        <end position="105"/>
    </location>
</feature>
<feature type="transmembrane region" description="Helical" evidence="2">
    <location>
        <begin position="12"/>
        <end position="30"/>
    </location>
</feature>
<evidence type="ECO:0000256" key="1">
    <source>
        <dbReference type="SAM" id="MobiDB-lite"/>
    </source>
</evidence>
<keyword evidence="2" id="KW-0812">Transmembrane</keyword>
<evidence type="ECO:0000313" key="4">
    <source>
        <dbReference type="Proteomes" id="UP000358366"/>
    </source>
</evidence>
<gene>
    <name evidence="3" type="ORF">DFSSTS7063_01118</name>
</gene>
<evidence type="ECO:0000256" key="2">
    <source>
        <dbReference type="SAM" id="Phobius"/>
    </source>
</evidence>
<dbReference type="RefSeq" id="WP_144124034.1">
    <property type="nucleotide sequence ID" value="NZ_CABHNI010000019.1"/>
</dbReference>
<keyword evidence="2" id="KW-1133">Transmembrane helix</keyword>
<organism evidence="3 4">
    <name type="scientific">Dorea formicigenerans</name>
    <dbReference type="NCBI Taxonomy" id="39486"/>
    <lineage>
        <taxon>Bacteria</taxon>
        <taxon>Bacillati</taxon>
        <taxon>Bacillota</taxon>
        <taxon>Clostridia</taxon>
        <taxon>Lachnospirales</taxon>
        <taxon>Lachnospiraceae</taxon>
        <taxon>Dorea</taxon>
    </lineage>
</organism>
<accession>A0A564T577</accession>
<feature type="compositionally biased region" description="Basic and acidic residues" evidence="1">
    <location>
        <begin position="95"/>
        <end position="105"/>
    </location>
</feature>
<sequence length="216" mass="25048">MEALKRLAEKYKWLCILTGGIGFFLSPFLWPFFLMIIFQSLSLAAPIIVAAFIIKTVREEKKDEQKSNNGSKQTESTDFDTSKDVSDRGNSAYQKAEKADLSERYQKEGTQPLKESYMQHEKSEAECKAVVWYQMEGKERIQNLKVKLEKTGIRQFSISPEGVCCVPEGKYFRRVGMLRAFPAHETKILIQYLHKDHIHAVKKGKYLWLSWGKERK</sequence>
<name>A0A564T577_9FIRM</name>
<dbReference type="Proteomes" id="UP000358366">
    <property type="component" value="Unassembled WGS sequence"/>
</dbReference>
<keyword evidence="2" id="KW-0472">Membrane</keyword>
<reference evidence="3 4" key="1">
    <citation type="submission" date="2019-07" db="EMBL/GenBank/DDBJ databases">
        <authorList>
            <person name="Hibberd C M."/>
            <person name="Gehrig L. J."/>
            <person name="Chang H.-W."/>
            <person name="Venkatesh S."/>
        </authorList>
    </citation>
    <scope>NUCLEOTIDE SEQUENCE [LARGE SCALE GENOMIC DNA]</scope>
    <source>
        <strain evidence="3">Dorea_formicigenerans_SSTS_Bg7063</strain>
    </source>
</reference>
<feature type="transmembrane region" description="Helical" evidence="2">
    <location>
        <begin position="36"/>
        <end position="57"/>
    </location>
</feature>
<dbReference type="AlphaFoldDB" id="A0A564T577"/>